<evidence type="ECO:0000313" key="1">
    <source>
        <dbReference type="EMBL" id="GKV31439.1"/>
    </source>
</evidence>
<keyword evidence="2" id="KW-1185">Reference proteome</keyword>
<organism evidence="1 2">
    <name type="scientific">Rubroshorea leprosula</name>
    <dbReference type="NCBI Taxonomy" id="152421"/>
    <lineage>
        <taxon>Eukaryota</taxon>
        <taxon>Viridiplantae</taxon>
        <taxon>Streptophyta</taxon>
        <taxon>Embryophyta</taxon>
        <taxon>Tracheophyta</taxon>
        <taxon>Spermatophyta</taxon>
        <taxon>Magnoliopsida</taxon>
        <taxon>eudicotyledons</taxon>
        <taxon>Gunneridae</taxon>
        <taxon>Pentapetalae</taxon>
        <taxon>rosids</taxon>
        <taxon>malvids</taxon>
        <taxon>Malvales</taxon>
        <taxon>Dipterocarpaceae</taxon>
        <taxon>Rubroshorea</taxon>
    </lineage>
</organism>
<dbReference type="EMBL" id="BPVZ01000091">
    <property type="protein sequence ID" value="GKV31439.1"/>
    <property type="molecule type" value="Genomic_DNA"/>
</dbReference>
<evidence type="ECO:0000313" key="2">
    <source>
        <dbReference type="Proteomes" id="UP001054252"/>
    </source>
</evidence>
<dbReference type="Proteomes" id="UP001054252">
    <property type="component" value="Unassembled WGS sequence"/>
</dbReference>
<proteinExistence type="predicted"/>
<name>A0AAV5L2Q3_9ROSI</name>
<accession>A0AAV5L2Q3</accession>
<dbReference type="AlphaFoldDB" id="A0AAV5L2Q3"/>
<protein>
    <submittedName>
        <fullName evidence="1">Uncharacterized protein</fullName>
    </submittedName>
</protein>
<reference evidence="1 2" key="1">
    <citation type="journal article" date="2021" name="Commun. Biol.">
        <title>The genome of Shorea leprosula (Dipterocarpaceae) highlights the ecological relevance of drought in aseasonal tropical rainforests.</title>
        <authorList>
            <person name="Ng K.K.S."/>
            <person name="Kobayashi M.J."/>
            <person name="Fawcett J.A."/>
            <person name="Hatakeyama M."/>
            <person name="Paape T."/>
            <person name="Ng C.H."/>
            <person name="Ang C.C."/>
            <person name="Tnah L.H."/>
            <person name="Lee C.T."/>
            <person name="Nishiyama T."/>
            <person name="Sese J."/>
            <person name="O'Brien M.J."/>
            <person name="Copetti D."/>
            <person name="Mohd Noor M.I."/>
            <person name="Ong R.C."/>
            <person name="Putra M."/>
            <person name="Sireger I.Z."/>
            <person name="Indrioko S."/>
            <person name="Kosugi Y."/>
            <person name="Izuno A."/>
            <person name="Isagi Y."/>
            <person name="Lee S.L."/>
            <person name="Shimizu K.K."/>
        </authorList>
    </citation>
    <scope>NUCLEOTIDE SEQUENCE [LARGE SCALE GENOMIC DNA]</scope>
    <source>
        <strain evidence="1">214</strain>
    </source>
</reference>
<comment type="caution">
    <text evidence="1">The sequence shown here is derived from an EMBL/GenBank/DDBJ whole genome shotgun (WGS) entry which is preliminary data.</text>
</comment>
<sequence length="139" mass="16074">MKSQKDNLHKAAQDFSLLDQYFPGHHQHTEAGLGPIMGWTTTTRYPEYEDQYHVQFQNQNFHYLRPPTRTLLLEPVIIINSSSDHVYQVHHVARANHANQVPFKTKDDVFSGRRNSYQVPPAAARTNKSNFGGWPFRQG</sequence>
<gene>
    <name evidence="1" type="ORF">SLEP1_g40125</name>
</gene>